<dbReference type="KEGG" id="lfi:LFML04_0778"/>
<reference evidence="1 2" key="1">
    <citation type="journal article" date="2011" name="J. Microbiol.">
        <title>Complete genome of Leptospirillum ferriphilum ML-04 provides insight into its physiology and environmental adaptation.</title>
        <authorList>
            <person name="Mi S."/>
            <person name="Song J."/>
            <person name="Lin J."/>
            <person name="Che Y."/>
            <person name="Zheng H."/>
            <person name="Lin J."/>
        </authorList>
    </citation>
    <scope>NUCLEOTIDE SEQUENCE [LARGE SCALE GENOMIC DNA]</scope>
    <source>
        <strain evidence="1 2">ML-04</strain>
    </source>
</reference>
<dbReference type="HOGENOM" id="CLU_2807194_0_0_0"/>
<accession>J9ZB88</accession>
<dbReference type="STRING" id="1048260.LFML04_0778"/>
<proteinExistence type="predicted"/>
<dbReference type="PATRIC" id="fig|1048260.3.peg.847"/>
<name>J9ZB88_LEPFM</name>
<organism evidence="1 2">
    <name type="scientific">Leptospirillum ferriphilum (strain ML-04)</name>
    <dbReference type="NCBI Taxonomy" id="1048260"/>
    <lineage>
        <taxon>Bacteria</taxon>
        <taxon>Pseudomonadati</taxon>
        <taxon>Nitrospirota</taxon>
        <taxon>Nitrospiria</taxon>
        <taxon>Nitrospirales</taxon>
        <taxon>Nitrospiraceae</taxon>
        <taxon>Leptospirillum</taxon>
    </lineage>
</organism>
<protein>
    <submittedName>
        <fullName evidence="1">Uncharacterized protein</fullName>
    </submittedName>
</protein>
<dbReference type="EMBL" id="CP002919">
    <property type="protein sequence ID" value="AFS53012.1"/>
    <property type="molecule type" value="Genomic_DNA"/>
</dbReference>
<sequence length="67" mass="8044">MHSGLIRHSFDCTGKEERRRQKIHLISLKNLRARRMPWAKTHPHTLDSLKDESREGKNGWRFFCITE</sequence>
<evidence type="ECO:0000313" key="2">
    <source>
        <dbReference type="Proteomes" id="UP000006177"/>
    </source>
</evidence>
<evidence type="ECO:0000313" key="1">
    <source>
        <dbReference type="EMBL" id="AFS53012.1"/>
    </source>
</evidence>
<dbReference type="AlphaFoldDB" id="J9ZB88"/>
<gene>
    <name evidence="1" type="ordered locus">LFML04_0778</name>
</gene>
<dbReference type="Proteomes" id="UP000006177">
    <property type="component" value="Chromosome"/>
</dbReference>